<dbReference type="OrthoDB" id="201595at2759"/>
<keyword evidence="8" id="KW-1185">Reference proteome</keyword>
<dbReference type="Pfam" id="PF01062">
    <property type="entry name" value="Bestrophin"/>
    <property type="match status" value="1"/>
</dbReference>
<dbReference type="GO" id="GO:0005886">
    <property type="term" value="C:plasma membrane"/>
    <property type="evidence" value="ECO:0007669"/>
    <property type="project" value="UniProtKB-SubCell"/>
</dbReference>
<dbReference type="Proteomes" id="UP000079169">
    <property type="component" value="Unplaced"/>
</dbReference>
<keyword evidence="6" id="KW-1003">Cell membrane</keyword>
<keyword evidence="6" id="KW-0869">Chloride channel</keyword>
<evidence type="ECO:0000313" key="8">
    <source>
        <dbReference type="Proteomes" id="UP000079169"/>
    </source>
</evidence>
<comment type="function">
    <text evidence="6">Forms chloride channels.</text>
</comment>
<reference evidence="9" key="1">
    <citation type="submission" date="2025-08" db="UniProtKB">
        <authorList>
            <consortium name="RefSeq"/>
        </authorList>
    </citation>
    <scope>IDENTIFICATION</scope>
</reference>
<dbReference type="GO" id="GO:0034707">
    <property type="term" value="C:chloride channel complex"/>
    <property type="evidence" value="ECO:0007669"/>
    <property type="project" value="UniProtKB-KW"/>
</dbReference>
<keyword evidence="3 6" id="KW-1133">Transmembrane helix</keyword>
<comment type="similarity">
    <text evidence="5 6">Belongs to the anion channel-forming bestrophin (TC 1.A.46) family. Calcium-sensitive chloride channel subfamily.</text>
</comment>
<feature type="compositionally biased region" description="Basic and acidic residues" evidence="7">
    <location>
        <begin position="620"/>
        <end position="641"/>
    </location>
</feature>
<accession>A0A1S3DIW1</accession>
<evidence type="ECO:0000313" key="9">
    <source>
        <dbReference type="RefSeq" id="XP_008482806.1"/>
    </source>
</evidence>
<evidence type="ECO:0000256" key="7">
    <source>
        <dbReference type="SAM" id="MobiDB-lite"/>
    </source>
</evidence>
<name>A0A1S3DIW1_DIACI</name>
<feature type="transmembrane region" description="Helical" evidence="6">
    <location>
        <begin position="283"/>
        <end position="300"/>
    </location>
</feature>
<feature type="region of interest" description="Disordered" evidence="7">
    <location>
        <begin position="540"/>
        <end position="572"/>
    </location>
</feature>
<keyword evidence="6" id="KW-0868">Chloride</keyword>
<dbReference type="OMA" id="SVTYDFP"/>
<feature type="transmembrane region" description="Helical" evidence="6">
    <location>
        <begin position="129"/>
        <end position="146"/>
    </location>
</feature>
<dbReference type="GO" id="GO:0005254">
    <property type="term" value="F:chloride channel activity"/>
    <property type="evidence" value="ECO:0007669"/>
    <property type="project" value="UniProtKB-KW"/>
</dbReference>
<evidence type="ECO:0000256" key="3">
    <source>
        <dbReference type="ARBA" id="ARBA00022989"/>
    </source>
</evidence>
<dbReference type="AlphaFoldDB" id="A0A1S3DIW1"/>
<dbReference type="KEGG" id="dci:103519462"/>
<evidence type="ECO:0000256" key="5">
    <source>
        <dbReference type="ARBA" id="ARBA00034769"/>
    </source>
</evidence>
<dbReference type="GeneID" id="103519462"/>
<dbReference type="RefSeq" id="XP_008482806.1">
    <property type="nucleotide sequence ID" value="XM_008484584.3"/>
</dbReference>
<comment type="subcellular location">
    <subcellularLocation>
        <location evidence="6">Cell membrane</location>
        <topology evidence="6">Multi-pass membrane protein</topology>
    </subcellularLocation>
    <subcellularLocation>
        <location evidence="1">Membrane</location>
    </subcellularLocation>
</comment>
<keyword evidence="6" id="KW-0406">Ion transport</keyword>
<feature type="transmembrane region" description="Helical" evidence="6">
    <location>
        <begin position="29"/>
        <end position="47"/>
    </location>
</feature>
<evidence type="ECO:0000256" key="6">
    <source>
        <dbReference type="RuleBase" id="RU363126"/>
    </source>
</evidence>
<evidence type="ECO:0000256" key="1">
    <source>
        <dbReference type="ARBA" id="ARBA00004370"/>
    </source>
</evidence>
<keyword evidence="4 6" id="KW-0472">Membrane</keyword>
<dbReference type="STRING" id="121845.A0A1S3DIW1"/>
<feature type="transmembrane region" description="Helical" evidence="6">
    <location>
        <begin position="76"/>
        <end position="95"/>
    </location>
</feature>
<dbReference type="InterPro" id="IPR021134">
    <property type="entry name" value="Bestrophin-like"/>
</dbReference>
<sequence>MTVTYTAEVASCTGFGCFLKLLARWRGSIYKLVWPDLMAYLTLYYALNLTYRYQLNPEQKKTFESIVEYCDTYSNLIPLSFVLGFYISIIMTRWWDQYNNIPWPDAMAVYVSSQVHGQDERGRMMRRTIMRYVCVCITMVLANISPRVKKRFPSLDHFVEVGLLLENEKNIISAINDKFPGPPKHWMPIVWAASVVTRARKEGRVRDDFSVKSIIDELNRIRGQCGKLLSYDTVSVPLVYTQVVTLAVYSFLITTIMGRQWLDVPAESDTSHPLRIHNNYIDLYFPIFTILQFFFYMGWLKVAEVLINPFGDDDEDFEVNWMIDRNIQVSYLIVDGMHHEHPDLVRDQYWDDVFPSELPYTSAAEPFREKIPQPSTANIAVDACQVEYTNPTSVKVEGSNNPNYALLQEDSQSENDRNFIIGSVSSKLPRREREKSISCDSTSSMNTLGMGSIANSLNKISGGSMQTLRKIFSGSNDNKLTCANDGVAMKPASQSSDNLAKSAGTSMRITDQVIEELDEQMTITASGRLEPRRAAQDIFSEGNIPSSLPIDVPTNPNSDYPRNRPDSSARSSGTYAEIFTGAPTTPNEENFDLGAFDNDLMSSDGSSTVHSSRRNSSTFKDSDAKAAFESLKRSRQQEKMSVKLVRSISAAPSHTSEQDKPVEEPVEVVPPGEGIIAQAE</sequence>
<dbReference type="PaxDb" id="121845-A0A1S3DIW1"/>
<dbReference type="CTD" id="7439"/>
<keyword evidence="6" id="KW-0407">Ion channel</keyword>
<dbReference type="PANTHER" id="PTHR10736">
    <property type="entry name" value="BESTROPHIN"/>
    <property type="match status" value="1"/>
</dbReference>
<evidence type="ECO:0000256" key="4">
    <source>
        <dbReference type="ARBA" id="ARBA00023136"/>
    </source>
</evidence>
<proteinExistence type="inferred from homology"/>
<keyword evidence="6" id="KW-0813">Transport</keyword>
<keyword evidence="2 6" id="KW-0812">Transmembrane</keyword>
<protein>
    <recommendedName>
        <fullName evidence="6">Bestrophin homolog</fullName>
    </recommendedName>
</protein>
<evidence type="ECO:0000256" key="2">
    <source>
        <dbReference type="ARBA" id="ARBA00022692"/>
    </source>
</evidence>
<feature type="region of interest" description="Disordered" evidence="7">
    <location>
        <begin position="603"/>
        <end position="680"/>
    </location>
</feature>
<organism evidence="8 9">
    <name type="scientific">Diaphorina citri</name>
    <name type="common">Asian citrus psyllid</name>
    <dbReference type="NCBI Taxonomy" id="121845"/>
    <lineage>
        <taxon>Eukaryota</taxon>
        <taxon>Metazoa</taxon>
        <taxon>Ecdysozoa</taxon>
        <taxon>Arthropoda</taxon>
        <taxon>Hexapoda</taxon>
        <taxon>Insecta</taxon>
        <taxon>Pterygota</taxon>
        <taxon>Neoptera</taxon>
        <taxon>Paraneoptera</taxon>
        <taxon>Hemiptera</taxon>
        <taxon>Sternorrhyncha</taxon>
        <taxon>Psylloidea</taxon>
        <taxon>Psyllidae</taxon>
        <taxon>Diaphorininae</taxon>
        <taxon>Diaphorina</taxon>
    </lineage>
</organism>
<dbReference type="PANTHER" id="PTHR10736:SF65">
    <property type="entry name" value="BESTROPHIN 1, ISOFORM C-RELATED"/>
    <property type="match status" value="1"/>
</dbReference>
<feature type="compositionally biased region" description="Low complexity" evidence="7">
    <location>
        <begin position="606"/>
        <end position="618"/>
    </location>
</feature>
<gene>
    <name evidence="9" type="primary">LOC103519462</name>
</gene>
<dbReference type="InterPro" id="IPR000615">
    <property type="entry name" value="Bestrophin"/>
</dbReference>